<organism evidence="3 4">
    <name type="scientific">Pseudonocardia kongjuensis</name>
    <dbReference type="NCBI Taxonomy" id="102227"/>
    <lineage>
        <taxon>Bacteria</taxon>
        <taxon>Bacillati</taxon>
        <taxon>Actinomycetota</taxon>
        <taxon>Actinomycetes</taxon>
        <taxon>Pseudonocardiales</taxon>
        <taxon>Pseudonocardiaceae</taxon>
        <taxon>Pseudonocardia</taxon>
    </lineage>
</organism>
<dbReference type="PANTHER" id="PTHR43767">
    <property type="entry name" value="LONG-CHAIN-FATTY-ACID--COA LIGASE"/>
    <property type="match status" value="1"/>
</dbReference>
<comment type="caution">
    <text evidence="3">The sequence shown here is derived from an EMBL/GenBank/DDBJ whole genome shotgun (WGS) entry which is preliminary data.</text>
</comment>
<dbReference type="InterPro" id="IPR050237">
    <property type="entry name" value="ATP-dep_AMP-bd_enzyme"/>
</dbReference>
<gene>
    <name evidence="3" type="ORF">GCM10009613_52330</name>
</gene>
<dbReference type="Pfam" id="PF00501">
    <property type="entry name" value="AMP-binding"/>
    <property type="match status" value="1"/>
</dbReference>
<feature type="domain" description="AMP-dependent synthetase/ligase" evidence="1">
    <location>
        <begin position="15"/>
        <end position="374"/>
    </location>
</feature>
<dbReference type="PROSITE" id="PS00455">
    <property type="entry name" value="AMP_BINDING"/>
    <property type="match status" value="1"/>
</dbReference>
<protein>
    <submittedName>
        <fullName evidence="3">Class I adenylate-forming enzyme family protein</fullName>
    </submittedName>
</protein>
<dbReference type="EMBL" id="BAAAJK010000037">
    <property type="protein sequence ID" value="GAA1398306.1"/>
    <property type="molecule type" value="Genomic_DNA"/>
</dbReference>
<accession>A0ABN1Y595</accession>
<dbReference type="SUPFAM" id="SSF56801">
    <property type="entry name" value="Acetyl-CoA synthetase-like"/>
    <property type="match status" value="1"/>
</dbReference>
<evidence type="ECO:0000313" key="4">
    <source>
        <dbReference type="Proteomes" id="UP001501414"/>
    </source>
</evidence>
<dbReference type="InterPro" id="IPR020845">
    <property type="entry name" value="AMP-binding_CS"/>
</dbReference>
<feature type="domain" description="AMP-binding enzyme C-terminal" evidence="2">
    <location>
        <begin position="430"/>
        <end position="504"/>
    </location>
</feature>
<sequence length="520" mass="56554">MEYDFALMCPDVIAHNARYLANRTAVVCEDERLTWREFDERTNRVANVLKAEGLGKGDKVALYMSTSLAAFIAFWGSAKAGCVTVPLNVLLDDESLARLATDSDAALIIADPTTEPRLDRIRDQLSGIRTDGFVTTGPAHDGWRSLGDLLSAASGSPCGVKILPNDIITILYTSGTTGDPKGIEHTHVSRMMYPYGFAMGLKIDRYSVAVLGTPPYASGSWITMMPTMYRGGTVVILPKFTAEAFLDAVQREKGTHAFLVPTQWISILDHPARADYDVSSLRCIITSGQPIPEKVYVGLEEAFPNGGIHEVYGFSEGFATLRLPEDAARGKRTSVGQPLMLEDVRIIDEQGAELPDGEAGEIVAHSIGMMTGYYKNPGLTAKSVWTAPDGRGFLRTGDVGYLDQDGFLYVSGRIKDMINSGGLNIFAADIERVFVRHPDVSEAAAIGVPHPKWGETPLLIVIPSPGATIDPEELRAWGNAQLANYQKVSRVEVRDDLPRAVYGKVAKAALREEFGAENQQ</sequence>
<evidence type="ECO:0000259" key="1">
    <source>
        <dbReference type="Pfam" id="PF00501"/>
    </source>
</evidence>
<dbReference type="InterPro" id="IPR000873">
    <property type="entry name" value="AMP-dep_synth/lig_dom"/>
</dbReference>
<dbReference type="InterPro" id="IPR042099">
    <property type="entry name" value="ANL_N_sf"/>
</dbReference>
<proteinExistence type="predicted"/>
<evidence type="ECO:0000313" key="3">
    <source>
        <dbReference type="EMBL" id="GAA1398306.1"/>
    </source>
</evidence>
<dbReference type="Proteomes" id="UP001501414">
    <property type="component" value="Unassembled WGS sequence"/>
</dbReference>
<dbReference type="InterPro" id="IPR045851">
    <property type="entry name" value="AMP-bd_C_sf"/>
</dbReference>
<dbReference type="Gene3D" id="3.40.50.12780">
    <property type="entry name" value="N-terminal domain of ligase-like"/>
    <property type="match status" value="1"/>
</dbReference>
<name>A0ABN1Y595_9PSEU</name>
<keyword evidence="4" id="KW-1185">Reference proteome</keyword>
<dbReference type="PANTHER" id="PTHR43767:SF1">
    <property type="entry name" value="NONRIBOSOMAL PEPTIDE SYNTHASE PES1 (EUROFUNG)-RELATED"/>
    <property type="match status" value="1"/>
</dbReference>
<evidence type="ECO:0000259" key="2">
    <source>
        <dbReference type="Pfam" id="PF13193"/>
    </source>
</evidence>
<dbReference type="Gene3D" id="3.30.300.30">
    <property type="match status" value="1"/>
</dbReference>
<dbReference type="InterPro" id="IPR025110">
    <property type="entry name" value="AMP-bd_C"/>
</dbReference>
<reference evidence="3 4" key="1">
    <citation type="journal article" date="2019" name="Int. J. Syst. Evol. Microbiol.">
        <title>The Global Catalogue of Microorganisms (GCM) 10K type strain sequencing project: providing services to taxonomists for standard genome sequencing and annotation.</title>
        <authorList>
            <consortium name="The Broad Institute Genomics Platform"/>
            <consortium name="The Broad Institute Genome Sequencing Center for Infectious Disease"/>
            <person name="Wu L."/>
            <person name="Ma J."/>
        </authorList>
    </citation>
    <scope>NUCLEOTIDE SEQUENCE [LARGE SCALE GENOMIC DNA]</scope>
    <source>
        <strain evidence="3 4">JCM 11896</strain>
    </source>
</reference>
<dbReference type="Pfam" id="PF13193">
    <property type="entry name" value="AMP-binding_C"/>
    <property type="match status" value="1"/>
</dbReference>